<proteinExistence type="predicted"/>
<keyword evidence="2" id="KW-1185">Reference proteome</keyword>
<organism evidence="1 2">
    <name type="scientific">Acrasis kona</name>
    <dbReference type="NCBI Taxonomy" id="1008807"/>
    <lineage>
        <taxon>Eukaryota</taxon>
        <taxon>Discoba</taxon>
        <taxon>Heterolobosea</taxon>
        <taxon>Tetramitia</taxon>
        <taxon>Eutetramitia</taxon>
        <taxon>Acrasidae</taxon>
        <taxon>Acrasis</taxon>
    </lineage>
</organism>
<dbReference type="AlphaFoldDB" id="A0AAW2ZTN4"/>
<dbReference type="Proteomes" id="UP001431209">
    <property type="component" value="Unassembled WGS sequence"/>
</dbReference>
<dbReference type="EMBL" id="JAOPGA020002007">
    <property type="protein sequence ID" value="KAL0492104.1"/>
    <property type="molecule type" value="Genomic_DNA"/>
</dbReference>
<sequence>MSMAYSNLYSHPSQLAHGLIGTNLAVDEGTAFEIVFVISLMCRIHESSTIGVNNTWGELVPLFNDSLIVGGLKANLSQESDFIRQLPKVSKQGDSHMSRQMVQNIQSHGWNHIVQKFAFVQIFDLLLPPGYIGIPAKKSGSCDGFVKAAELVTIGNAEKQN</sequence>
<accession>A0AAW2ZTN4</accession>
<reference evidence="1 2" key="1">
    <citation type="submission" date="2024-03" db="EMBL/GenBank/DDBJ databases">
        <title>The Acrasis kona genome and developmental transcriptomes reveal deep origins of eukaryotic multicellular pathways.</title>
        <authorList>
            <person name="Sheikh S."/>
            <person name="Fu C.-J."/>
            <person name="Brown M.W."/>
            <person name="Baldauf S.L."/>
        </authorList>
    </citation>
    <scope>NUCLEOTIDE SEQUENCE [LARGE SCALE GENOMIC DNA]</scope>
    <source>
        <strain evidence="1 2">ATCC MYA-3509</strain>
    </source>
</reference>
<protein>
    <submittedName>
        <fullName evidence="1">ALG1</fullName>
    </submittedName>
</protein>
<evidence type="ECO:0000313" key="1">
    <source>
        <dbReference type="EMBL" id="KAL0492104.1"/>
    </source>
</evidence>
<comment type="caution">
    <text evidence="1">The sequence shown here is derived from an EMBL/GenBank/DDBJ whole genome shotgun (WGS) entry which is preliminary data.</text>
</comment>
<evidence type="ECO:0000313" key="2">
    <source>
        <dbReference type="Proteomes" id="UP001431209"/>
    </source>
</evidence>
<name>A0AAW2ZTN4_9EUKA</name>
<gene>
    <name evidence="1" type="ORF">AKO1_000392</name>
</gene>